<dbReference type="InterPro" id="IPR025558">
    <property type="entry name" value="DUF4283"/>
</dbReference>
<comment type="caution">
    <text evidence="3">The sequence shown here is derived from an EMBL/GenBank/DDBJ whole genome shotgun (WGS) entry which is preliminary data.</text>
</comment>
<dbReference type="PANTHER" id="PTHR34427:SF5">
    <property type="entry name" value="DUF4283 DOMAIN-CONTAINING PROTEIN"/>
    <property type="match status" value="1"/>
</dbReference>
<dbReference type="Pfam" id="PF14111">
    <property type="entry name" value="DUF4283"/>
    <property type="match status" value="1"/>
</dbReference>
<sequence>MDWFPKQSANDPKSILALLLEDFEEILVPTHLSTGSDLISCILDSLACLTKYMMRSLKESEGEERGFLRLKVIDEGKRGLLRLNGSGGEDRGRSSRNVSLEGADPLGQREISRKNRFSVESKTFEIEVEVKKGKTQFVVVERKRGTSSWVRMGIESLGCFLEGLIHCCEDTNGGKWRRSWKENGRVYSMVRDENRGGCYIRLGVVDLENKNASIFIPKGRGAVGGWTSMIESLRRLDIVRKGDEGKKYEESLLKPITMKTFAEVIKQPMRNDHAAIKVAVREKEISRNLEKLGHCLVGSWNPRSGRGDDLKAWGTLLAKDWELKGNLGVAKLERGKMLLEFERLDEAKRVLGLGNTTAILRRIGEECGGFLAIDPQTERLEELQWARILVKTDGEELPNVVEIWIEDLCYALTLWWEVRPVLKVASAGLRGLKNAAVGEVGGEARARAKKRVMEVEGVTRIEKLQQLSDGTRGQSDGSGRPMEPRLGGLNERSPTKAFRISELSSRPSGPDPNASEAGPSWSGSSGLLGEGSQAVGLVPREDVERAKPILQSSEASGLGYNILGPCREACLLGWTGPRLLKGPDAGISSFWLKSMEKMEEPSLVVCPKTDGALMEEAQRYGNTSSLGGLLVPAAPSSSPLFSSRTPLGYYDFSGVGWEVDQRDP</sequence>
<dbReference type="PANTHER" id="PTHR34427">
    <property type="entry name" value="DUF4283 DOMAIN PROTEIN"/>
    <property type="match status" value="1"/>
</dbReference>
<feature type="compositionally biased region" description="Polar residues" evidence="1">
    <location>
        <begin position="465"/>
        <end position="477"/>
    </location>
</feature>
<evidence type="ECO:0000313" key="3">
    <source>
        <dbReference type="EMBL" id="RVW27497.1"/>
    </source>
</evidence>
<protein>
    <recommendedName>
        <fullName evidence="2">DUF4283 domain-containing protein</fullName>
    </recommendedName>
</protein>
<feature type="region of interest" description="Disordered" evidence="1">
    <location>
        <begin position="463"/>
        <end position="528"/>
    </location>
</feature>
<feature type="compositionally biased region" description="Low complexity" evidence="1">
    <location>
        <begin position="518"/>
        <end position="528"/>
    </location>
</feature>
<name>A0A438CWA6_VITVI</name>
<dbReference type="AlphaFoldDB" id="A0A438CWA6"/>
<reference evidence="3 4" key="1">
    <citation type="journal article" date="2018" name="PLoS Genet.">
        <title>Population sequencing reveals clonal diversity and ancestral inbreeding in the grapevine cultivar Chardonnay.</title>
        <authorList>
            <person name="Roach M.J."/>
            <person name="Johnson D.L."/>
            <person name="Bohlmann J."/>
            <person name="van Vuuren H.J."/>
            <person name="Jones S.J."/>
            <person name="Pretorius I.S."/>
            <person name="Schmidt S.A."/>
            <person name="Borneman A.R."/>
        </authorList>
    </citation>
    <scope>NUCLEOTIDE SEQUENCE [LARGE SCALE GENOMIC DNA]</scope>
    <source>
        <strain evidence="4">cv. Chardonnay</strain>
        <tissue evidence="3">Leaf</tissue>
    </source>
</reference>
<evidence type="ECO:0000313" key="4">
    <source>
        <dbReference type="Proteomes" id="UP000288805"/>
    </source>
</evidence>
<organism evidence="3 4">
    <name type="scientific">Vitis vinifera</name>
    <name type="common">Grape</name>
    <dbReference type="NCBI Taxonomy" id="29760"/>
    <lineage>
        <taxon>Eukaryota</taxon>
        <taxon>Viridiplantae</taxon>
        <taxon>Streptophyta</taxon>
        <taxon>Embryophyta</taxon>
        <taxon>Tracheophyta</taxon>
        <taxon>Spermatophyta</taxon>
        <taxon>Magnoliopsida</taxon>
        <taxon>eudicotyledons</taxon>
        <taxon>Gunneridae</taxon>
        <taxon>Pentapetalae</taxon>
        <taxon>rosids</taxon>
        <taxon>Vitales</taxon>
        <taxon>Vitaceae</taxon>
        <taxon>Viteae</taxon>
        <taxon>Vitis</taxon>
    </lineage>
</organism>
<accession>A0A438CWA6</accession>
<evidence type="ECO:0000259" key="2">
    <source>
        <dbReference type="Pfam" id="PF14111"/>
    </source>
</evidence>
<evidence type="ECO:0000256" key="1">
    <source>
        <dbReference type="SAM" id="MobiDB-lite"/>
    </source>
</evidence>
<gene>
    <name evidence="3" type="ORF">CK203_092024</name>
</gene>
<dbReference type="Proteomes" id="UP000288805">
    <property type="component" value="Unassembled WGS sequence"/>
</dbReference>
<proteinExistence type="predicted"/>
<dbReference type="EMBL" id="QGNW01001950">
    <property type="protein sequence ID" value="RVW27497.1"/>
    <property type="molecule type" value="Genomic_DNA"/>
</dbReference>
<feature type="domain" description="DUF4283" evidence="2">
    <location>
        <begin position="289"/>
        <end position="351"/>
    </location>
</feature>